<keyword evidence="2" id="KW-1185">Reference proteome</keyword>
<dbReference type="InterPro" id="IPR014993">
    <property type="entry name" value="DUF1841"/>
</dbReference>
<dbReference type="RefSeq" id="WP_102951642.1">
    <property type="nucleotide sequence ID" value="NZ_CP024847.1"/>
</dbReference>
<dbReference type="EMBL" id="CP024847">
    <property type="protein sequence ID" value="AUR52349.1"/>
    <property type="molecule type" value="Genomic_DNA"/>
</dbReference>
<evidence type="ECO:0000313" key="1">
    <source>
        <dbReference type="EMBL" id="AUR52349.1"/>
    </source>
</evidence>
<name>A0A2I7N7B9_9NEIS</name>
<proteinExistence type="predicted"/>
<accession>A0A2I7N7B9</accession>
<gene>
    <name evidence="1" type="ORF">CUN60_08585</name>
</gene>
<sequence>MFNPSVQDVRNFFFDVYRKGTNQENLTPLEKIAFSVVYEHPEYNNILSDREKYLEFNWSPEAGETNPFLHLSMHVSIHEQLSINQPFGVKELYHDLCEKYQDRHQAEHEVMDCLAEMIWQAQYSNQQPNPEVYLGCLRKKLGKE</sequence>
<reference evidence="2" key="1">
    <citation type="submission" date="2017-11" db="EMBL/GenBank/DDBJ databases">
        <authorList>
            <person name="Chan K.G."/>
            <person name="Lee L.S."/>
        </authorList>
    </citation>
    <scope>NUCLEOTIDE SEQUENCE [LARGE SCALE GENOMIC DNA]</scope>
    <source>
        <strain evidence="2">DSM 100970</strain>
    </source>
</reference>
<evidence type="ECO:0000313" key="2">
    <source>
        <dbReference type="Proteomes" id="UP000236655"/>
    </source>
</evidence>
<dbReference type="KEGG" id="nba:CUN60_08585"/>
<dbReference type="Proteomes" id="UP000236655">
    <property type="component" value="Chromosome"/>
</dbReference>
<dbReference type="AlphaFoldDB" id="A0A2I7N7B9"/>
<organism evidence="1 2">
    <name type="scientific">Aquella oligotrophica</name>
    <dbReference type="NCBI Taxonomy" id="2067065"/>
    <lineage>
        <taxon>Bacteria</taxon>
        <taxon>Pseudomonadati</taxon>
        <taxon>Pseudomonadota</taxon>
        <taxon>Betaproteobacteria</taxon>
        <taxon>Neisseriales</taxon>
        <taxon>Neisseriaceae</taxon>
        <taxon>Aquella</taxon>
    </lineage>
</organism>
<protein>
    <submittedName>
        <fullName evidence="1">DUF1841 domain-containing protein</fullName>
    </submittedName>
</protein>
<dbReference type="OrthoDB" id="9789432at2"/>
<dbReference type="Pfam" id="PF08897">
    <property type="entry name" value="DUF1841"/>
    <property type="match status" value="1"/>
</dbReference>